<evidence type="ECO:0008006" key="3">
    <source>
        <dbReference type="Google" id="ProtNLM"/>
    </source>
</evidence>
<sequence length="114" mass="12833">MGNLKEFMLIFRISKSEYTTVKENDAVLHQEWKKYIAMIAAQVKLVNVSRLSDEAVVISEQSVENKIPDEDDLSINGNLTLKSETIEEVILIAKKCPILLIGGTVEVRETITIK</sequence>
<keyword evidence="2" id="KW-1185">Reference proteome</keyword>
<evidence type="ECO:0000313" key="1">
    <source>
        <dbReference type="EMBL" id="SHM34585.1"/>
    </source>
</evidence>
<dbReference type="STRING" id="1302687.SAMN05444267_104336"/>
<organism evidence="1 2">
    <name type="scientific">Chryseobacterium polytrichastri</name>
    <dbReference type="NCBI Taxonomy" id="1302687"/>
    <lineage>
        <taxon>Bacteria</taxon>
        <taxon>Pseudomonadati</taxon>
        <taxon>Bacteroidota</taxon>
        <taxon>Flavobacteriia</taxon>
        <taxon>Flavobacteriales</taxon>
        <taxon>Weeksellaceae</taxon>
        <taxon>Chryseobacterium group</taxon>
        <taxon>Chryseobacterium</taxon>
    </lineage>
</organism>
<dbReference type="OrthoDB" id="7782105at2"/>
<dbReference type="Proteomes" id="UP000184364">
    <property type="component" value="Unassembled WGS sequence"/>
</dbReference>
<reference evidence="2" key="1">
    <citation type="submission" date="2016-11" db="EMBL/GenBank/DDBJ databases">
        <authorList>
            <person name="Varghese N."/>
            <person name="Submissions S."/>
        </authorList>
    </citation>
    <scope>NUCLEOTIDE SEQUENCE [LARGE SCALE GENOMIC DNA]</scope>
    <source>
        <strain evidence="2">DSM 26899</strain>
    </source>
</reference>
<dbReference type="RefSeq" id="WP_083547298.1">
    <property type="nucleotide sequence ID" value="NZ_FRAV01000043.1"/>
</dbReference>
<name>A0A1M7I1J9_9FLAO</name>
<accession>A0A1M7I1J9</accession>
<evidence type="ECO:0000313" key="2">
    <source>
        <dbReference type="Proteomes" id="UP000184364"/>
    </source>
</evidence>
<proteinExistence type="predicted"/>
<dbReference type="Gene3D" id="3.30.70.1060">
    <property type="entry name" value="Dimeric alpha+beta barrel"/>
    <property type="match status" value="1"/>
</dbReference>
<dbReference type="AlphaFoldDB" id="A0A1M7I1J9"/>
<protein>
    <recommendedName>
        <fullName evidence="3">YCII-related domain-containing protein</fullName>
    </recommendedName>
</protein>
<gene>
    <name evidence="1" type="ORF">SAMN05444267_104336</name>
</gene>
<dbReference type="EMBL" id="FRAV01000043">
    <property type="protein sequence ID" value="SHM34585.1"/>
    <property type="molecule type" value="Genomic_DNA"/>
</dbReference>